<dbReference type="Pfam" id="PF10551">
    <property type="entry name" value="MULE"/>
    <property type="match status" value="1"/>
</dbReference>
<dbReference type="AlphaFoldDB" id="A0AAE2BLX2"/>
<reference evidence="2" key="1">
    <citation type="submission" date="2020-06" db="EMBL/GenBank/DDBJ databases">
        <authorList>
            <person name="Li T."/>
            <person name="Hu X."/>
            <person name="Zhang T."/>
            <person name="Song X."/>
            <person name="Zhang H."/>
            <person name="Dai N."/>
            <person name="Sheng W."/>
            <person name="Hou X."/>
            <person name="Wei L."/>
        </authorList>
    </citation>
    <scope>NUCLEOTIDE SEQUENCE</scope>
    <source>
        <strain evidence="2">K16</strain>
        <tissue evidence="2">Leaf</tissue>
    </source>
</reference>
<dbReference type="Proteomes" id="UP001289374">
    <property type="component" value="Unassembled WGS sequence"/>
</dbReference>
<proteinExistence type="predicted"/>
<feature type="domain" description="MULE transposase" evidence="1">
    <location>
        <begin position="17"/>
        <end position="112"/>
    </location>
</feature>
<accession>A0AAE2BLX2</accession>
<dbReference type="EMBL" id="JACGWL010000012">
    <property type="protein sequence ID" value="KAK4390199.1"/>
    <property type="molecule type" value="Genomic_DNA"/>
</dbReference>
<organism evidence="2 3">
    <name type="scientific">Sesamum angolense</name>
    <dbReference type="NCBI Taxonomy" id="2727404"/>
    <lineage>
        <taxon>Eukaryota</taxon>
        <taxon>Viridiplantae</taxon>
        <taxon>Streptophyta</taxon>
        <taxon>Embryophyta</taxon>
        <taxon>Tracheophyta</taxon>
        <taxon>Spermatophyta</taxon>
        <taxon>Magnoliopsida</taxon>
        <taxon>eudicotyledons</taxon>
        <taxon>Gunneridae</taxon>
        <taxon>Pentapetalae</taxon>
        <taxon>asterids</taxon>
        <taxon>lamiids</taxon>
        <taxon>Lamiales</taxon>
        <taxon>Pedaliaceae</taxon>
        <taxon>Sesamum</taxon>
    </lineage>
</organism>
<name>A0AAE2BLX2_9LAMI</name>
<reference evidence="2" key="2">
    <citation type="journal article" date="2024" name="Plant">
        <title>Genomic evolution and insights into agronomic trait innovations of Sesamum species.</title>
        <authorList>
            <person name="Miao H."/>
            <person name="Wang L."/>
            <person name="Qu L."/>
            <person name="Liu H."/>
            <person name="Sun Y."/>
            <person name="Le M."/>
            <person name="Wang Q."/>
            <person name="Wei S."/>
            <person name="Zheng Y."/>
            <person name="Lin W."/>
            <person name="Duan Y."/>
            <person name="Cao H."/>
            <person name="Xiong S."/>
            <person name="Wang X."/>
            <person name="Wei L."/>
            <person name="Li C."/>
            <person name="Ma Q."/>
            <person name="Ju M."/>
            <person name="Zhao R."/>
            <person name="Li G."/>
            <person name="Mu C."/>
            <person name="Tian Q."/>
            <person name="Mei H."/>
            <person name="Zhang T."/>
            <person name="Gao T."/>
            <person name="Zhang H."/>
        </authorList>
    </citation>
    <scope>NUCLEOTIDE SEQUENCE</scope>
    <source>
        <strain evidence="2">K16</strain>
    </source>
</reference>
<protein>
    <recommendedName>
        <fullName evidence="1">MULE transposase domain-containing protein</fullName>
    </recommendedName>
</protein>
<dbReference type="PANTHER" id="PTHR31973:SF187">
    <property type="entry name" value="MUTATOR TRANSPOSASE MUDRA PROTEIN"/>
    <property type="match status" value="1"/>
</dbReference>
<evidence type="ECO:0000313" key="3">
    <source>
        <dbReference type="Proteomes" id="UP001289374"/>
    </source>
</evidence>
<keyword evidence="3" id="KW-1185">Reference proteome</keyword>
<evidence type="ECO:0000313" key="2">
    <source>
        <dbReference type="EMBL" id="KAK4390199.1"/>
    </source>
</evidence>
<dbReference type="InterPro" id="IPR018289">
    <property type="entry name" value="MULE_transposase_dom"/>
</dbReference>
<evidence type="ECO:0000259" key="1">
    <source>
        <dbReference type="Pfam" id="PF10551"/>
    </source>
</evidence>
<dbReference type="PANTHER" id="PTHR31973">
    <property type="entry name" value="POLYPROTEIN, PUTATIVE-RELATED"/>
    <property type="match status" value="1"/>
</dbReference>
<gene>
    <name evidence="2" type="ORF">Sango_2083200</name>
</gene>
<sequence length="183" mass="20945">MFDAQMTGFLEGCRPIIGLDACFLKGPFGGQLMAAIGRDGNNQMFPLAMAVVECECKESWTWFLDMLLSAFGNADLMRCTFISDRQKGLIDSFQAVMLYTEHRFCVRHLYANFKLKFKNKALKDLMWVAASAYLEDGFNQKMNEIKAISDEACEWLKKIPPQQWCKFPMSTRPKCDMLSNNLC</sequence>
<comment type="caution">
    <text evidence="2">The sequence shown here is derived from an EMBL/GenBank/DDBJ whole genome shotgun (WGS) entry which is preliminary data.</text>
</comment>